<dbReference type="AlphaFoldDB" id="A0AAW1VGI6"/>
<comment type="caution">
    <text evidence="1">The sequence shown here is derived from an EMBL/GenBank/DDBJ whole genome shotgun (WGS) entry which is preliminary data.</text>
</comment>
<organism evidence="1 2">
    <name type="scientific">Henosepilachna vigintioctopunctata</name>
    <dbReference type="NCBI Taxonomy" id="420089"/>
    <lineage>
        <taxon>Eukaryota</taxon>
        <taxon>Metazoa</taxon>
        <taxon>Ecdysozoa</taxon>
        <taxon>Arthropoda</taxon>
        <taxon>Hexapoda</taxon>
        <taxon>Insecta</taxon>
        <taxon>Pterygota</taxon>
        <taxon>Neoptera</taxon>
        <taxon>Endopterygota</taxon>
        <taxon>Coleoptera</taxon>
        <taxon>Polyphaga</taxon>
        <taxon>Cucujiformia</taxon>
        <taxon>Coccinelloidea</taxon>
        <taxon>Coccinellidae</taxon>
        <taxon>Epilachninae</taxon>
        <taxon>Epilachnini</taxon>
        <taxon>Henosepilachna</taxon>
    </lineage>
</organism>
<evidence type="ECO:0000313" key="1">
    <source>
        <dbReference type="EMBL" id="KAK9892177.1"/>
    </source>
</evidence>
<gene>
    <name evidence="1" type="ORF">WA026_018378</name>
</gene>
<name>A0AAW1VGI6_9CUCU</name>
<dbReference type="EMBL" id="JARQZJ010000132">
    <property type="protein sequence ID" value="KAK9892177.1"/>
    <property type="molecule type" value="Genomic_DNA"/>
</dbReference>
<proteinExistence type="predicted"/>
<protein>
    <submittedName>
        <fullName evidence="1">Uncharacterized protein</fullName>
    </submittedName>
</protein>
<keyword evidence="2" id="KW-1185">Reference proteome</keyword>
<dbReference type="Proteomes" id="UP001431783">
    <property type="component" value="Unassembled WGS sequence"/>
</dbReference>
<accession>A0AAW1VGI6</accession>
<sequence length="96" mass="11271">MPCADTLCKSDIIALSRKLGDSVHQLDAFRFLRRHKKKKEERNRHGLFESLFNSLSTFLWPVATDFSSAPARSWIEATFTKRECIKYVPHPKYENR</sequence>
<reference evidence="1 2" key="1">
    <citation type="submission" date="2023-03" db="EMBL/GenBank/DDBJ databases">
        <title>Genome insight into feeding habits of ladybird beetles.</title>
        <authorList>
            <person name="Li H.-S."/>
            <person name="Huang Y.-H."/>
            <person name="Pang H."/>
        </authorList>
    </citation>
    <scope>NUCLEOTIDE SEQUENCE [LARGE SCALE GENOMIC DNA]</scope>
    <source>
        <strain evidence="1">SYSU_2023b</strain>
        <tissue evidence="1">Whole body</tissue>
    </source>
</reference>
<evidence type="ECO:0000313" key="2">
    <source>
        <dbReference type="Proteomes" id="UP001431783"/>
    </source>
</evidence>